<feature type="transmembrane region" description="Helical" evidence="9">
    <location>
        <begin position="446"/>
        <end position="467"/>
    </location>
</feature>
<dbReference type="PRINTS" id="PR01437">
    <property type="entry name" value="NUOXDRDTASE4"/>
</dbReference>
<evidence type="ECO:0000313" key="11">
    <source>
        <dbReference type="EMBL" id="POZ55197.1"/>
    </source>
</evidence>
<evidence type="ECO:0000259" key="10">
    <source>
        <dbReference type="Pfam" id="PF00361"/>
    </source>
</evidence>
<evidence type="ECO:0000256" key="2">
    <source>
        <dbReference type="ARBA" id="ARBA00005346"/>
    </source>
</evidence>
<dbReference type="NCBIfam" id="NF005818">
    <property type="entry name" value="PRK07691.1"/>
    <property type="match status" value="1"/>
</dbReference>
<feature type="transmembrane region" description="Helical" evidence="9">
    <location>
        <begin position="71"/>
        <end position="97"/>
    </location>
</feature>
<accession>A0A2S5CWR7</accession>
<dbReference type="EMBL" id="PGLV01000002">
    <property type="protein sequence ID" value="POZ55197.1"/>
    <property type="molecule type" value="Genomic_DNA"/>
</dbReference>
<feature type="transmembrane region" description="Helical" evidence="9">
    <location>
        <begin position="373"/>
        <end position="397"/>
    </location>
</feature>
<comment type="subcellular location">
    <subcellularLocation>
        <location evidence="1">Cell membrane</location>
        <topology evidence="1">Multi-pass membrane protein</topology>
    </subcellularLocation>
    <subcellularLocation>
        <location evidence="8">Membrane</location>
        <topology evidence="8">Multi-pass membrane protein</topology>
    </subcellularLocation>
</comment>
<feature type="transmembrane region" description="Helical" evidence="9">
    <location>
        <begin position="330"/>
        <end position="352"/>
    </location>
</feature>
<feature type="transmembrane region" description="Helical" evidence="9">
    <location>
        <begin position="33"/>
        <end position="51"/>
    </location>
</feature>
<protein>
    <submittedName>
        <fullName evidence="11">Na(+)/H(+) antiporter subunit D</fullName>
    </submittedName>
</protein>
<feature type="transmembrane region" description="Helical" evidence="9">
    <location>
        <begin position="6"/>
        <end position="24"/>
    </location>
</feature>
<dbReference type="AlphaFoldDB" id="A0A2S5CWR7"/>
<feature type="transmembrane region" description="Helical" evidence="9">
    <location>
        <begin position="238"/>
        <end position="258"/>
    </location>
</feature>
<name>A0A2S5CWR7_LYSSH</name>
<keyword evidence="7 9" id="KW-0472">Membrane</keyword>
<dbReference type="GO" id="GO:0042773">
    <property type="term" value="P:ATP synthesis coupled electron transport"/>
    <property type="evidence" value="ECO:0007669"/>
    <property type="project" value="InterPro"/>
</dbReference>
<dbReference type="Proteomes" id="UP000237319">
    <property type="component" value="Unassembled WGS sequence"/>
</dbReference>
<dbReference type="PANTHER" id="PTHR42703:SF1">
    <property type="entry name" value="NA(+)_H(+) ANTIPORTER SUBUNIT D1"/>
    <property type="match status" value="1"/>
</dbReference>
<feature type="transmembrane region" description="Helical" evidence="9">
    <location>
        <begin position="164"/>
        <end position="186"/>
    </location>
</feature>
<gene>
    <name evidence="11" type="primary">mrpD_1</name>
    <name evidence="11" type="ORF">LYSIN_03494</name>
</gene>
<evidence type="ECO:0000256" key="3">
    <source>
        <dbReference type="ARBA" id="ARBA00022449"/>
    </source>
</evidence>
<keyword evidence="3" id="KW-0050">Antiport</keyword>
<dbReference type="InterPro" id="IPR050586">
    <property type="entry name" value="CPA3_Na-H_Antiporter_D"/>
</dbReference>
<evidence type="ECO:0000256" key="4">
    <source>
        <dbReference type="ARBA" id="ARBA00022475"/>
    </source>
</evidence>
<sequence length="497" mass="54682">MRMNNFLLLPIIIPFFFGMILMFGQKNLKYQRSFALLGILLAFVSAVSLLLKVKNDGIQKVTFGNWPVPYGITMVSDMMSALLVTTSLLIAFFVVWYGFGSITKERERFFYYPGMMFILTGVNGAFTTGDIFNLFVFFEVLLMASYLLIVLGGEKGQLKGSIKYILINVISSALFVITVAYLYSVVGTLNMADIAVKISDINQPGIITVIAVMFLMVFGLKAAIFPLYFWLPTSYAAAPIPVLTLFGALLTKVGVYAITRTYTLFFVHDLSYTHDLLMVLAIGTIIAGCIGALAYFDVKLIIIYNIVIAVGVILFGVSQMNEMALKGAMFYLIHDMLIKAALFMLIGIVIYITGTSDLRKMGGLMKTYPALGWFYLIAAFGLAGIPPLSGFVGKLLIVQGGFEAGSMWSSIFILASSLLVLLSVIRIFLYAFWGEEKATKGTVDKKVYTTLFAPTVLLVLITVAYGVGSEWITPFMNDAAKLLNDPSIYIDAVMKGD</sequence>
<proteinExistence type="inferred from homology"/>
<feature type="transmembrane region" description="Helical" evidence="9">
    <location>
        <begin position="301"/>
        <end position="318"/>
    </location>
</feature>
<evidence type="ECO:0000313" key="12">
    <source>
        <dbReference type="Proteomes" id="UP000237319"/>
    </source>
</evidence>
<organism evidence="11 12">
    <name type="scientific">Lysinibacillus sphaericus</name>
    <name type="common">Bacillus sphaericus</name>
    <dbReference type="NCBI Taxonomy" id="1421"/>
    <lineage>
        <taxon>Bacteria</taxon>
        <taxon>Bacillati</taxon>
        <taxon>Bacillota</taxon>
        <taxon>Bacilli</taxon>
        <taxon>Bacillales</taxon>
        <taxon>Bacillaceae</taxon>
        <taxon>Lysinibacillus</taxon>
    </lineage>
</organism>
<dbReference type="Pfam" id="PF00361">
    <property type="entry name" value="Proton_antipo_M"/>
    <property type="match status" value="1"/>
</dbReference>
<evidence type="ECO:0000256" key="6">
    <source>
        <dbReference type="ARBA" id="ARBA00022989"/>
    </source>
</evidence>
<evidence type="ECO:0000256" key="8">
    <source>
        <dbReference type="RuleBase" id="RU000320"/>
    </source>
</evidence>
<dbReference type="GO" id="GO:0015297">
    <property type="term" value="F:antiporter activity"/>
    <property type="evidence" value="ECO:0007669"/>
    <property type="project" value="UniProtKB-KW"/>
</dbReference>
<dbReference type="InterPro" id="IPR003918">
    <property type="entry name" value="NADH_UbQ_OxRdtase"/>
</dbReference>
<evidence type="ECO:0000256" key="5">
    <source>
        <dbReference type="ARBA" id="ARBA00022692"/>
    </source>
</evidence>
<feature type="domain" description="NADH:quinone oxidoreductase/Mrp antiporter transmembrane" evidence="10">
    <location>
        <begin position="130"/>
        <end position="418"/>
    </location>
</feature>
<keyword evidence="12" id="KW-1185">Reference proteome</keyword>
<dbReference type="GO" id="GO:0008137">
    <property type="term" value="F:NADH dehydrogenase (ubiquinone) activity"/>
    <property type="evidence" value="ECO:0007669"/>
    <property type="project" value="InterPro"/>
</dbReference>
<feature type="transmembrane region" description="Helical" evidence="9">
    <location>
        <begin position="409"/>
        <end position="434"/>
    </location>
</feature>
<evidence type="ECO:0000256" key="1">
    <source>
        <dbReference type="ARBA" id="ARBA00004651"/>
    </source>
</evidence>
<dbReference type="InterPro" id="IPR001750">
    <property type="entry name" value="ND/Mrp_TM"/>
</dbReference>
<feature type="transmembrane region" description="Helical" evidence="9">
    <location>
        <begin position="278"/>
        <end position="296"/>
    </location>
</feature>
<reference evidence="11 12" key="1">
    <citation type="submission" date="2017-11" db="EMBL/GenBank/DDBJ databases">
        <title>Genome sequence of Lysinibacillus sphaericus, a lignin-degrading bacteria isolated from municipal solid waste soil.</title>
        <authorList>
            <person name="Persinoti G.F."/>
            <person name="Paixao D.A."/>
            <person name="Bugg T.D."/>
            <person name="Squina F.M."/>
        </authorList>
    </citation>
    <scope>NUCLEOTIDE SEQUENCE [LARGE SCALE GENOMIC DNA]</scope>
    <source>
        <strain evidence="11 12">A1</strain>
    </source>
</reference>
<feature type="transmembrane region" description="Helical" evidence="9">
    <location>
        <begin position="206"/>
        <end position="231"/>
    </location>
</feature>
<keyword evidence="6 9" id="KW-1133">Transmembrane helix</keyword>
<keyword evidence="3" id="KW-0813">Transport</keyword>
<dbReference type="PANTHER" id="PTHR42703">
    <property type="entry name" value="NADH DEHYDROGENASE"/>
    <property type="match status" value="1"/>
</dbReference>
<evidence type="ECO:0000256" key="9">
    <source>
        <dbReference type="SAM" id="Phobius"/>
    </source>
</evidence>
<comment type="similarity">
    <text evidence="2">Belongs to the CPA3 antiporters (TC 2.A.63) subunit D family.</text>
</comment>
<comment type="caution">
    <text evidence="11">The sequence shown here is derived from an EMBL/GenBank/DDBJ whole genome shotgun (WGS) entry which is preliminary data.</text>
</comment>
<evidence type="ECO:0000256" key="7">
    <source>
        <dbReference type="ARBA" id="ARBA00023136"/>
    </source>
</evidence>
<feature type="transmembrane region" description="Helical" evidence="9">
    <location>
        <begin position="132"/>
        <end position="152"/>
    </location>
</feature>
<keyword evidence="5 8" id="KW-0812">Transmembrane</keyword>
<dbReference type="GO" id="GO:0005886">
    <property type="term" value="C:plasma membrane"/>
    <property type="evidence" value="ECO:0007669"/>
    <property type="project" value="UniProtKB-SubCell"/>
</dbReference>
<keyword evidence="4" id="KW-1003">Cell membrane</keyword>